<proteinExistence type="predicted"/>
<dbReference type="PANTHER" id="PTHR30055:SF187">
    <property type="entry name" value="TRANSCRIPTIONAL REGULATORY PROTEIN"/>
    <property type="match status" value="1"/>
</dbReference>
<dbReference type="PANTHER" id="PTHR30055">
    <property type="entry name" value="HTH-TYPE TRANSCRIPTIONAL REGULATOR RUTR"/>
    <property type="match status" value="1"/>
</dbReference>
<evidence type="ECO:0000256" key="3">
    <source>
        <dbReference type="SAM" id="MobiDB-lite"/>
    </source>
</evidence>
<keyword evidence="6" id="KW-1185">Reference proteome</keyword>
<dbReference type="PROSITE" id="PS50977">
    <property type="entry name" value="HTH_TETR_2"/>
    <property type="match status" value="1"/>
</dbReference>
<dbReference type="GO" id="GO:0003700">
    <property type="term" value="F:DNA-binding transcription factor activity"/>
    <property type="evidence" value="ECO:0007669"/>
    <property type="project" value="TreeGrafter"/>
</dbReference>
<dbReference type="InterPro" id="IPR001647">
    <property type="entry name" value="HTH_TetR"/>
</dbReference>
<comment type="caution">
    <text evidence="5">The sequence shown here is derived from an EMBL/GenBank/DDBJ whole genome shotgun (WGS) entry which is preliminary data.</text>
</comment>
<feature type="domain" description="HTH tetR-type" evidence="4">
    <location>
        <begin position="22"/>
        <end position="82"/>
    </location>
</feature>
<evidence type="ECO:0000313" key="5">
    <source>
        <dbReference type="EMBL" id="MCX2965830.1"/>
    </source>
</evidence>
<dbReference type="SUPFAM" id="SSF46689">
    <property type="entry name" value="Homeodomain-like"/>
    <property type="match status" value="1"/>
</dbReference>
<gene>
    <name evidence="5" type="ORF">OSB52_17225</name>
</gene>
<dbReference type="InterPro" id="IPR009057">
    <property type="entry name" value="Homeodomain-like_sf"/>
</dbReference>
<feature type="DNA-binding region" description="H-T-H motif" evidence="2">
    <location>
        <begin position="45"/>
        <end position="64"/>
    </location>
</feature>
<accession>A0A9X3D6Q3</accession>
<keyword evidence="1 2" id="KW-0238">DNA-binding</keyword>
<dbReference type="Proteomes" id="UP001143347">
    <property type="component" value="Unassembled WGS sequence"/>
</dbReference>
<feature type="compositionally biased region" description="Basic residues" evidence="3">
    <location>
        <begin position="9"/>
        <end position="20"/>
    </location>
</feature>
<dbReference type="EMBL" id="JAPKFM010000019">
    <property type="protein sequence ID" value="MCX2965830.1"/>
    <property type="molecule type" value="Genomic_DNA"/>
</dbReference>
<dbReference type="Gene3D" id="1.10.357.10">
    <property type="entry name" value="Tetracycline Repressor, domain 2"/>
    <property type="match status" value="1"/>
</dbReference>
<evidence type="ECO:0000256" key="2">
    <source>
        <dbReference type="PROSITE-ProRule" id="PRU00335"/>
    </source>
</evidence>
<dbReference type="PRINTS" id="PR00455">
    <property type="entry name" value="HTHTETR"/>
</dbReference>
<evidence type="ECO:0000259" key="4">
    <source>
        <dbReference type="PROSITE" id="PS50977"/>
    </source>
</evidence>
<protein>
    <submittedName>
        <fullName evidence="5">TetR/AcrR family transcriptional regulator</fullName>
    </submittedName>
</protein>
<dbReference type="GO" id="GO:0000976">
    <property type="term" value="F:transcription cis-regulatory region binding"/>
    <property type="evidence" value="ECO:0007669"/>
    <property type="project" value="TreeGrafter"/>
</dbReference>
<dbReference type="InterPro" id="IPR050109">
    <property type="entry name" value="HTH-type_TetR-like_transc_reg"/>
</dbReference>
<reference evidence="5" key="1">
    <citation type="submission" date="2022-10" db="EMBL/GenBank/DDBJ databases">
        <title>WGS of marine actinomycetes from Thailand.</title>
        <authorList>
            <person name="Thawai C."/>
        </authorList>
    </citation>
    <scope>NUCLEOTIDE SEQUENCE</scope>
    <source>
        <strain evidence="5">SW21</strain>
    </source>
</reference>
<dbReference type="Pfam" id="PF00440">
    <property type="entry name" value="TetR_N"/>
    <property type="match status" value="1"/>
</dbReference>
<name>A0A9X3D6Q3_9ACTN</name>
<sequence>MNKPGRTGASRRRSRPRSTRNRPTDDQLLDAARAVISEHGVERSTMDMIAERGGTTRVTLYAHFGSRDALVDRLIERELGNFTDWMAAAYDESEDWSYGARARHSVEATFDFARSNPEGLRLLLGHRQEAEDPGRRLYTTLEPRVAARLRQNYAERGAEIAASADTLASLLIGISLDVAYRALIVDRADIDVACEIAVSATLGVLRAVSPEQLLALDASLAEGVVDPDSATGSSRIHIEN</sequence>
<dbReference type="InterPro" id="IPR036271">
    <property type="entry name" value="Tet_transcr_reg_TetR-rel_C_sf"/>
</dbReference>
<evidence type="ECO:0000313" key="6">
    <source>
        <dbReference type="Proteomes" id="UP001143347"/>
    </source>
</evidence>
<evidence type="ECO:0000256" key="1">
    <source>
        <dbReference type="ARBA" id="ARBA00023125"/>
    </source>
</evidence>
<feature type="region of interest" description="Disordered" evidence="3">
    <location>
        <begin position="1"/>
        <end position="24"/>
    </location>
</feature>
<dbReference type="RefSeq" id="WP_235721869.1">
    <property type="nucleotide sequence ID" value="NZ_JAPKFM010000019.1"/>
</dbReference>
<dbReference type="AlphaFoldDB" id="A0A9X3D6Q3"/>
<organism evidence="5 6">
    <name type="scientific">Gordonia aquimaris</name>
    <dbReference type="NCBI Taxonomy" id="2984863"/>
    <lineage>
        <taxon>Bacteria</taxon>
        <taxon>Bacillati</taxon>
        <taxon>Actinomycetota</taxon>
        <taxon>Actinomycetes</taxon>
        <taxon>Mycobacteriales</taxon>
        <taxon>Gordoniaceae</taxon>
        <taxon>Gordonia</taxon>
    </lineage>
</organism>
<dbReference type="SUPFAM" id="SSF48498">
    <property type="entry name" value="Tetracyclin repressor-like, C-terminal domain"/>
    <property type="match status" value="1"/>
</dbReference>